<dbReference type="InterPro" id="IPR002181">
    <property type="entry name" value="Fibrinogen_a/b/g_C_dom"/>
</dbReference>
<dbReference type="PROSITE" id="PS00514">
    <property type="entry name" value="FIBRINOGEN_C_1"/>
    <property type="match status" value="1"/>
</dbReference>
<keyword evidence="5" id="KW-1015">Disulfide bond</keyword>
<keyword evidence="2" id="KW-0964">Secreted</keyword>
<dbReference type="EMBL" id="JASPKY010000428">
    <property type="protein sequence ID" value="KAK9700855.1"/>
    <property type="molecule type" value="Genomic_DNA"/>
</dbReference>
<dbReference type="GO" id="GO:0030674">
    <property type="term" value="F:protein-macromolecule adaptor activity"/>
    <property type="evidence" value="ECO:0007669"/>
    <property type="project" value="TreeGrafter"/>
</dbReference>
<organism evidence="9 10">
    <name type="scientific">Popillia japonica</name>
    <name type="common">Japanese beetle</name>
    <dbReference type="NCBI Taxonomy" id="7064"/>
    <lineage>
        <taxon>Eukaryota</taxon>
        <taxon>Metazoa</taxon>
        <taxon>Ecdysozoa</taxon>
        <taxon>Arthropoda</taxon>
        <taxon>Hexapoda</taxon>
        <taxon>Insecta</taxon>
        <taxon>Pterygota</taxon>
        <taxon>Neoptera</taxon>
        <taxon>Endopterygota</taxon>
        <taxon>Coleoptera</taxon>
        <taxon>Polyphaga</taxon>
        <taxon>Scarabaeiformia</taxon>
        <taxon>Scarabaeidae</taxon>
        <taxon>Rutelinae</taxon>
        <taxon>Popillia</taxon>
    </lineage>
</organism>
<keyword evidence="3" id="KW-0732">Signal</keyword>
<keyword evidence="6" id="KW-0325">Glycoprotein</keyword>
<protein>
    <submittedName>
        <fullName evidence="9">Fibrinogen beta and gamma chains, C-terminal globular domain</fullName>
    </submittedName>
</protein>
<dbReference type="Gene3D" id="3.90.215.10">
    <property type="entry name" value="Gamma Fibrinogen, chain A, domain 1"/>
    <property type="match status" value="1"/>
</dbReference>
<dbReference type="InterPro" id="IPR043502">
    <property type="entry name" value="DNA/RNA_pol_sf"/>
</dbReference>
<dbReference type="Gene3D" id="3.30.420.10">
    <property type="entry name" value="Ribonuclease H-like superfamily/Ribonuclease H"/>
    <property type="match status" value="1"/>
</dbReference>
<evidence type="ECO:0000256" key="5">
    <source>
        <dbReference type="ARBA" id="ARBA00023157"/>
    </source>
</evidence>
<dbReference type="GO" id="GO:0005577">
    <property type="term" value="C:fibrinogen complex"/>
    <property type="evidence" value="ECO:0007669"/>
    <property type="project" value="TreeGrafter"/>
</dbReference>
<dbReference type="NCBIfam" id="NF040941">
    <property type="entry name" value="GGGWT_bact"/>
    <property type="match status" value="1"/>
</dbReference>
<accession>A0AAW1JCM8</accession>
<evidence type="ECO:0000259" key="8">
    <source>
        <dbReference type="PROSITE" id="PS51406"/>
    </source>
</evidence>
<dbReference type="PANTHER" id="PTHR47221">
    <property type="entry name" value="FIBRINOGEN ALPHA CHAIN"/>
    <property type="match status" value="1"/>
</dbReference>
<sequence>MASSSSTKIGKGHIIHSQAREILANVMQFMKEEATNNSCGIPLTNFKERFLAATKVSEKTYRSVAKEMQDVSTGASISFSSPSKKRSKSSPKSTLMEWQTQIIRTFVHNFYLTEQRRPTLKGILNKLKENDISFEGGLSTLSKVLKRMGFKWRRSIDKRQILVESYDIRAKRIKYLRQLQIYMREGRPIVFTDESYIHSSHTQTKEWADDSLLGLKKPISKGQRLIMVHAGGREGFIPNALLIFPSGTKSGDYHNDMNEENFTTWIKTKLLPNLPPRNECRKFASKSKLESKPPLRQARLVALLQGNQDIFELGGDPTPYAEHRIDTGSHAPISVLPYRMTPGKKELLKTEIDKLLADGVIEECPRPLFSCPKKTELYSPPQSQVTLYNVYLVYILRRKATCVIEIYQSKRSLYGNTYVQNNSNSDNVANRHVRQEENSRGQSEEIYTQLHELVNSVPPNTNRLENRIDTLTKGVKIMVSTMRILNADIGQVRNDIDNLSSQTQDILGTHKELLTKQIFNNGLMQLQSASPNTCSSSSSIPTLPKNCRDVQLSLNKSGIYKIQPEHTTTAIVVVCDMEVDGGGWTVIHNRINGLQDFYLNWEDYKHGFGNLGGDFWLGLENIYVITGHDINELLIEMEDFNSRRVYARYTTFSIGPEAEGFAIKVLTGYSGDAGDSLVYHAGSRFSTKDMDQDSWPEGSCAQSHGGGWWYRNCDTSNLNGRYLNGELPDQYVYQGMYWADFKGPQYSLQKARMLPLRYLNYNNRHEELSC</sequence>
<dbReference type="InterPro" id="IPR036056">
    <property type="entry name" value="Fibrinogen-like_C"/>
</dbReference>
<dbReference type="GO" id="GO:0034116">
    <property type="term" value="P:positive regulation of heterotypic cell-cell adhesion"/>
    <property type="evidence" value="ECO:0007669"/>
    <property type="project" value="TreeGrafter"/>
</dbReference>
<dbReference type="InterPro" id="IPR037579">
    <property type="entry name" value="FIB_ANG-like"/>
</dbReference>
<comment type="function">
    <text evidence="7">Lectin involved in innate immunity. Agglutinates all types of human erythrocytes, Gram-positive and Gram-negative bacteria. Has a stronger agglutinating activity towards Gram-negative bacteria than towards Gram-positive bacteria. Specifically recognizes acetyl group-containing substances on agglutinated cells. The hemagglutinating activity was inhibited by EDTA, acetyl group-containing mono- and disaccharides, N-acetyl derivatives of amino acids, other acetyl group-containing substances, propionamide and benzamide. Enhances the antimicrobial activity of big defensin against Gram-positive bacteria but not against Gram-negative bacteria.</text>
</comment>
<name>A0AAW1JCM8_POPJA</name>
<dbReference type="SUPFAM" id="SSF56496">
    <property type="entry name" value="Fibrinogen C-terminal domain-like"/>
    <property type="match status" value="1"/>
</dbReference>
<dbReference type="Gene3D" id="3.10.10.10">
    <property type="entry name" value="HIV Type 1 Reverse Transcriptase, subunit A, domain 1"/>
    <property type="match status" value="1"/>
</dbReference>
<dbReference type="Pfam" id="PF00147">
    <property type="entry name" value="Fibrinogen_C"/>
    <property type="match status" value="1"/>
</dbReference>
<dbReference type="Proteomes" id="UP001458880">
    <property type="component" value="Unassembled WGS sequence"/>
</dbReference>
<proteinExistence type="predicted"/>
<dbReference type="InterPro" id="IPR036397">
    <property type="entry name" value="RNaseH_sf"/>
</dbReference>
<keyword evidence="10" id="KW-1185">Reference proteome</keyword>
<dbReference type="FunFam" id="3.90.215.10:FF:000001">
    <property type="entry name" value="Tenascin isoform 1"/>
    <property type="match status" value="1"/>
</dbReference>
<dbReference type="GO" id="GO:0003676">
    <property type="term" value="F:nucleic acid binding"/>
    <property type="evidence" value="ECO:0007669"/>
    <property type="project" value="InterPro"/>
</dbReference>
<dbReference type="AlphaFoldDB" id="A0AAW1JCM8"/>
<evidence type="ECO:0000256" key="3">
    <source>
        <dbReference type="ARBA" id="ARBA00022729"/>
    </source>
</evidence>
<keyword evidence="4" id="KW-0175">Coiled coil</keyword>
<dbReference type="GO" id="GO:0005201">
    <property type="term" value="F:extracellular matrix structural constituent"/>
    <property type="evidence" value="ECO:0007669"/>
    <property type="project" value="TreeGrafter"/>
</dbReference>
<evidence type="ECO:0000256" key="2">
    <source>
        <dbReference type="ARBA" id="ARBA00022525"/>
    </source>
</evidence>
<feature type="domain" description="Fibrinogen C-terminal" evidence="8">
    <location>
        <begin position="538"/>
        <end position="759"/>
    </location>
</feature>
<gene>
    <name evidence="9" type="ORF">QE152_g30979</name>
</gene>
<evidence type="ECO:0000256" key="7">
    <source>
        <dbReference type="ARBA" id="ARBA00053344"/>
    </source>
</evidence>
<comment type="subcellular location">
    <subcellularLocation>
        <location evidence="1">Secreted</location>
    </subcellularLocation>
</comment>
<dbReference type="SUPFAM" id="SSF56672">
    <property type="entry name" value="DNA/RNA polymerases"/>
    <property type="match status" value="1"/>
</dbReference>
<dbReference type="PROSITE" id="PS51406">
    <property type="entry name" value="FIBRINOGEN_C_2"/>
    <property type="match status" value="1"/>
</dbReference>
<dbReference type="GO" id="GO:0030246">
    <property type="term" value="F:carbohydrate binding"/>
    <property type="evidence" value="ECO:0007669"/>
    <property type="project" value="UniProtKB-ARBA"/>
</dbReference>
<evidence type="ECO:0000256" key="1">
    <source>
        <dbReference type="ARBA" id="ARBA00004613"/>
    </source>
</evidence>
<comment type="caution">
    <text evidence="9">The sequence shown here is derived from an EMBL/GenBank/DDBJ whole genome shotgun (WGS) entry which is preliminary data.</text>
</comment>
<evidence type="ECO:0000313" key="9">
    <source>
        <dbReference type="EMBL" id="KAK9700855.1"/>
    </source>
</evidence>
<dbReference type="SMART" id="SM00186">
    <property type="entry name" value="FBG"/>
    <property type="match status" value="1"/>
</dbReference>
<dbReference type="GO" id="GO:0071897">
    <property type="term" value="P:DNA biosynthetic process"/>
    <property type="evidence" value="ECO:0007669"/>
    <property type="project" value="UniProtKB-ARBA"/>
</dbReference>
<evidence type="ECO:0000256" key="6">
    <source>
        <dbReference type="ARBA" id="ARBA00023180"/>
    </source>
</evidence>
<dbReference type="CDD" id="cd00087">
    <property type="entry name" value="FReD"/>
    <property type="match status" value="1"/>
</dbReference>
<dbReference type="InterPro" id="IPR014716">
    <property type="entry name" value="Fibrinogen_a/b/g_C_1"/>
</dbReference>
<evidence type="ECO:0000256" key="4">
    <source>
        <dbReference type="ARBA" id="ARBA00023054"/>
    </source>
</evidence>
<dbReference type="PANTHER" id="PTHR47221:SF6">
    <property type="entry name" value="FIBRINOGEN ALPHA CHAIN"/>
    <property type="match status" value="1"/>
</dbReference>
<evidence type="ECO:0000313" key="10">
    <source>
        <dbReference type="Proteomes" id="UP001458880"/>
    </source>
</evidence>
<reference evidence="9 10" key="1">
    <citation type="journal article" date="2024" name="BMC Genomics">
        <title>De novo assembly and annotation of Popillia japonica's genome with initial clues to its potential as an invasive pest.</title>
        <authorList>
            <person name="Cucini C."/>
            <person name="Boschi S."/>
            <person name="Funari R."/>
            <person name="Cardaioli E."/>
            <person name="Iannotti N."/>
            <person name="Marturano G."/>
            <person name="Paoli F."/>
            <person name="Bruttini M."/>
            <person name="Carapelli A."/>
            <person name="Frati F."/>
            <person name="Nardi F."/>
        </authorList>
    </citation>
    <scope>NUCLEOTIDE SEQUENCE [LARGE SCALE GENOMIC DNA]</scope>
    <source>
        <strain evidence="9">DMR45628</strain>
    </source>
</reference>
<dbReference type="InterPro" id="IPR020837">
    <property type="entry name" value="Fibrinogen_CS"/>
</dbReference>